<dbReference type="Proteomes" id="UP000019384">
    <property type="component" value="Unassembled WGS sequence"/>
</dbReference>
<keyword evidence="6" id="KW-1185">Reference proteome</keyword>
<evidence type="ECO:0008006" key="7">
    <source>
        <dbReference type="Google" id="ProtNLM"/>
    </source>
</evidence>
<dbReference type="Gene3D" id="2.40.390.10">
    <property type="entry name" value="CV3147-like"/>
    <property type="match status" value="1"/>
</dbReference>
<dbReference type="InterPro" id="IPR002821">
    <property type="entry name" value="Hydantoinase_A"/>
</dbReference>
<reference evidence="5" key="1">
    <citation type="submission" date="2013-12" db="EMBL/GenBank/DDBJ databases">
        <authorList>
            <person name="Genoscope - CEA"/>
        </authorList>
    </citation>
    <scope>NUCLEOTIDE SEQUENCE</scope>
    <source>
        <strain evidence="5">CBS 1993</strain>
    </source>
</reference>
<dbReference type="PANTHER" id="PTHR11365:SF10">
    <property type="entry name" value="HYDANTOINASE_OXOPROLINASE"/>
    <property type="match status" value="1"/>
</dbReference>
<dbReference type="InterPro" id="IPR027479">
    <property type="entry name" value="S-Me-THD_N_sf"/>
</dbReference>
<dbReference type="Pfam" id="PF20906">
    <property type="entry name" value="S-Me-THD_C"/>
    <property type="match status" value="1"/>
</dbReference>
<evidence type="ECO:0000259" key="1">
    <source>
        <dbReference type="Pfam" id="PF01968"/>
    </source>
</evidence>
<feature type="domain" description="Hydantoinase A/oxoprolinase" evidence="1">
    <location>
        <begin position="206"/>
        <end position="377"/>
    </location>
</feature>
<dbReference type="InterPro" id="IPR048350">
    <property type="entry name" value="S-Me-THD-like_C"/>
</dbReference>
<dbReference type="OrthoDB" id="5404895at2759"/>
<dbReference type="GO" id="GO:0016787">
    <property type="term" value="F:hydrolase activity"/>
    <property type="evidence" value="ECO:0007669"/>
    <property type="project" value="InterPro"/>
</dbReference>
<organism evidence="5 6">
    <name type="scientific">Kuraishia capsulata CBS 1993</name>
    <dbReference type="NCBI Taxonomy" id="1382522"/>
    <lineage>
        <taxon>Eukaryota</taxon>
        <taxon>Fungi</taxon>
        <taxon>Dikarya</taxon>
        <taxon>Ascomycota</taxon>
        <taxon>Saccharomycotina</taxon>
        <taxon>Pichiomycetes</taxon>
        <taxon>Pichiales</taxon>
        <taxon>Pichiaceae</taxon>
        <taxon>Kuraishia</taxon>
    </lineage>
</organism>
<dbReference type="Pfam" id="PF06032">
    <property type="entry name" value="S-Me-THD_N"/>
    <property type="match status" value="1"/>
</dbReference>
<evidence type="ECO:0000259" key="3">
    <source>
        <dbReference type="Pfam" id="PF06032"/>
    </source>
</evidence>
<dbReference type="STRING" id="1382522.W6MUR6"/>
<dbReference type="InterPro" id="IPR024071">
    <property type="entry name" value="S-Me-THD_C_sf"/>
</dbReference>
<dbReference type="PANTHER" id="PTHR11365">
    <property type="entry name" value="5-OXOPROLINASE RELATED"/>
    <property type="match status" value="1"/>
</dbReference>
<dbReference type="FunFam" id="3.40.1610.10:FF:000001">
    <property type="entry name" value="Hydantoinase, putative"/>
    <property type="match status" value="1"/>
</dbReference>
<dbReference type="InterPro" id="IPR045079">
    <property type="entry name" value="Oxoprolinase-like"/>
</dbReference>
<proteinExistence type="predicted"/>
<dbReference type="HOGENOM" id="CLU_007154_0_0_1"/>
<dbReference type="Pfam" id="PF05378">
    <property type="entry name" value="Hydant_A_N"/>
    <property type="match status" value="1"/>
</dbReference>
<feature type="domain" description="S-Me-THD-like C-terminal" evidence="4">
    <location>
        <begin position="774"/>
        <end position="973"/>
    </location>
</feature>
<name>W6MUR6_9ASCO</name>
<dbReference type="Pfam" id="PF01968">
    <property type="entry name" value="Hydantoinase_A"/>
    <property type="match status" value="1"/>
</dbReference>
<sequence length="990" mass="107015">MQRELLIGVDVGGTNTDAVLLDAAEFTNPETRGVLAWNKSNTTTDVSDGIEKAIQTLFDQAKSVQKSEVAAVTIGTTHFINAVIEQDRARLEKVAVLRLCGPYTKNSFPFSDFPAGLRDITEGYVGYLQGGNQVTGDEIRELDEAEIREHCSKIKKLGLSAVVVIGIFATMLPAHEIRCAEIVAEEITGAKVVMSHQVSGVGFLERENAAILNASIVHFANKIIASFKSAIKRIGLDCPLLLTQNDGTVLTTAEARQTPIRTFSSGATNSMRGASFLCSADADLSGKAIMVVDVGGTTTDAGLLLPNGFPRQSSSYSIVGGVRMNFSMPQVESIGLGGGSIVRIEGNDLTVGPDSVGSEIMTKSMIFGGNIKTASDLTIAQAVDAGSEDEIYKIGNTEAVKGKFDTITKSRFTAELKTMLEGLIDRMRTSPEPLPVLLVGGGSFIVPSELEGASKVLRPPFFGVANAIGAAIGKISASTHTIRIVPVGGDKEAVLEGLKMQAFENLLERGALRDSITTVDLAIDTVPYIPNTYEFQVKMVGDVDYKKMKQAFEKEADDIEVATEDGHVVKNSSFKDEKTTKIARKTNWKTYRPFINADREWLLSEPDLELIAIGSYILGCGGGGNPYAMFLQTRNFLRQGDTIKVVDIDDIHKYCEGEGAIISVGFAGSPTVSKEKIPSDELMDCYNALAQYTGKRPELVLPLEIGGSNGFTGFQVGTSSKLNIPVVDGDFMGRAYPTHWQTIPFVYSDKPFYCPAVFSDGNGNDVIIPRVSKDVYFEKIMRASLAELSASVGCINAPMKAAEMDLKTIHRSVSLAWRIGKAVMLARQESDIEGLPNRILEATGGPESGKHLFSGKIVGVETKMWKGHAYGEVRIEETGTERMMTIPFKNENIICSIKASPDSEPEVICSVPDLISVIDADTGEAVGTSDYRYGIMVFVLGIAPSDKWTSTQKGIDVGGPKSFDMPEVEYKPLAKYFRTASVIDEYYEKP</sequence>
<evidence type="ECO:0000259" key="4">
    <source>
        <dbReference type="Pfam" id="PF20906"/>
    </source>
</evidence>
<evidence type="ECO:0000313" key="5">
    <source>
        <dbReference type="EMBL" id="CDK25860.1"/>
    </source>
</evidence>
<evidence type="ECO:0000259" key="2">
    <source>
        <dbReference type="Pfam" id="PF05378"/>
    </source>
</evidence>
<gene>
    <name evidence="5" type="ORF">KUCA_T00001831001</name>
</gene>
<reference evidence="5" key="2">
    <citation type="submission" date="2014-02" db="EMBL/GenBank/DDBJ databases">
        <title>Complete DNA sequence of /Kuraishia capsulata/ illustrates novel genomic features among budding yeasts (/Saccharomycotina/).</title>
        <authorList>
            <person name="Morales L."/>
            <person name="Noel B."/>
            <person name="Porcel B."/>
            <person name="Marcet-Houben M."/>
            <person name="Hullo M-F."/>
            <person name="Sacerdot C."/>
            <person name="Tekaia F."/>
            <person name="Leh-Louis V."/>
            <person name="Despons L."/>
            <person name="Khanna V."/>
            <person name="Aury J-M."/>
            <person name="Barbe V."/>
            <person name="Couloux A."/>
            <person name="Labadie K."/>
            <person name="Pelletier E."/>
            <person name="Souciet J-L."/>
            <person name="Boekhout T."/>
            <person name="Gabaldon T."/>
            <person name="Wincker P."/>
            <person name="Dujon B."/>
        </authorList>
    </citation>
    <scope>NUCLEOTIDE SEQUENCE</scope>
    <source>
        <strain evidence="5">CBS 1993</strain>
    </source>
</reference>
<dbReference type="InterPro" id="IPR043129">
    <property type="entry name" value="ATPase_NBD"/>
</dbReference>
<dbReference type="InterPro" id="IPR008040">
    <property type="entry name" value="Hydant_A_N"/>
</dbReference>
<evidence type="ECO:0000313" key="6">
    <source>
        <dbReference type="Proteomes" id="UP000019384"/>
    </source>
</evidence>
<feature type="domain" description="S-Me-THD N-terminal" evidence="3">
    <location>
        <begin position="607"/>
        <end position="769"/>
    </location>
</feature>
<dbReference type="Gene3D" id="3.30.420.40">
    <property type="match status" value="1"/>
</dbReference>
<dbReference type="GeneID" id="34519259"/>
<dbReference type="RefSeq" id="XP_022457871.1">
    <property type="nucleotide sequence ID" value="XM_022604051.1"/>
</dbReference>
<dbReference type="SUPFAM" id="SSF160991">
    <property type="entry name" value="CV3147-like"/>
    <property type="match status" value="1"/>
</dbReference>
<feature type="domain" description="Hydantoinase/oxoprolinase N-terminal" evidence="2">
    <location>
        <begin position="7"/>
        <end position="186"/>
    </location>
</feature>
<dbReference type="Gene3D" id="3.40.1610.10">
    <property type="entry name" value="CV3147-like domain"/>
    <property type="match status" value="1"/>
</dbReference>
<accession>W6MUR6</accession>
<dbReference type="SUPFAM" id="SSF53067">
    <property type="entry name" value="Actin-like ATPase domain"/>
    <property type="match status" value="2"/>
</dbReference>
<protein>
    <recommendedName>
        <fullName evidence="7">Hydantoinase/oxoprolinase N-terminal domain-containing protein</fullName>
    </recommendedName>
</protein>
<dbReference type="AlphaFoldDB" id="W6MUR6"/>
<dbReference type="InterPro" id="IPR010318">
    <property type="entry name" value="S-Me-THD_N"/>
</dbReference>
<dbReference type="EMBL" id="HG793126">
    <property type="protein sequence ID" value="CDK25860.1"/>
    <property type="molecule type" value="Genomic_DNA"/>
</dbReference>